<dbReference type="GO" id="GO:0008804">
    <property type="term" value="F:carbamate kinase activity"/>
    <property type="evidence" value="ECO:0007669"/>
    <property type="project" value="UniProtKB-UniRule"/>
</dbReference>
<comment type="caution">
    <text evidence="7">The sequence shown here is derived from an EMBL/GenBank/DDBJ whole genome shotgun (WGS) entry which is preliminary data.</text>
</comment>
<evidence type="ECO:0000256" key="1">
    <source>
        <dbReference type="ARBA" id="ARBA00011066"/>
    </source>
</evidence>
<dbReference type="PANTHER" id="PTHR30409:SF1">
    <property type="entry name" value="CARBAMATE KINASE-RELATED"/>
    <property type="match status" value="1"/>
</dbReference>
<sequence length="314" mass="33956">MKYVIALGGNALDIEGEQPTAESQLKAIKRAVEGIIPIIKLGHSIILVHGNGPQVGRIVLQNEFSLEKTPAMPFDVCGAMSQGMIGYHLQQVLGAALREHKLNHPVVTLVTQVVVDPSDSAFQNPTKPIGSFYSENDAKMMMQTSHYMMKEDAGRGYRRVIASPKPQKIVEMDSIQTLTDAGHIVIACGGGGIPVVAGENQTLTGIDAVIDKDHVAALLAKEWEADGLIIATAVKYVCIHFGKENQQELEIIHLPEIKAYMNASEFAQGSMLPKVQAAIQFLENKAKASAFVAITSLDSIAEAIREESGTRIYN</sequence>
<dbReference type="GO" id="GO:0019546">
    <property type="term" value="P:L-arginine deiminase pathway"/>
    <property type="evidence" value="ECO:0007669"/>
    <property type="project" value="TreeGrafter"/>
</dbReference>
<dbReference type="InterPro" id="IPR036393">
    <property type="entry name" value="AceGlu_kinase-like_sf"/>
</dbReference>
<protein>
    <recommendedName>
        <fullName evidence="4 5">Carbamate kinase</fullName>
    </recommendedName>
</protein>
<reference evidence="7" key="1">
    <citation type="submission" date="2020-03" db="EMBL/GenBank/DDBJ databases">
        <title>Spirochaetal bacteria isolated from arthropods constitute a novel genus Entomospira genus novum within the order Spirochaetales.</title>
        <authorList>
            <person name="Grana-Miraglia L."/>
            <person name="Sikutova S."/>
            <person name="Fingerle V."/>
            <person name="Sing A."/>
            <person name="Castillo-Ramirez S."/>
            <person name="Margos G."/>
            <person name="Rudolf I."/>
        </authorList>
    </citation>
    <scope>NUCLEOTIDE SEQUENCE</scope>
    <source>
        <strain evidence="7">BR208</strain>
    </source>
</reference>
<dbReference type="NCBIfam" id="NF009007">
    <property type="entry name" value="PRK12352.1"/>
    <property type="match status" value="1"/>
</dbReference>
<dbReference type="AlphaFoldDB" id="A0A968GEA2"/>
<name>A0A968GEA2_9SPIO</name>
<dbReference type="Proteomes" id="UP000752013">
    <property type="component" value="Unassembled WGS sequence"/>
</dbReference>
<dbReference type="NCBIfam" id="TIGR00746">
    <property type="entry name" value="arcC"/>
    <property type="match status" value="1"/>
</dbReference>
<accession>A0A968GEA2</accession>
<evidence type="ECO:0000259" key="6">
    <source>
        <dbReference type="Pfam" id="PF00696"/>
    </source>
</evidence>
<dbReference type="PANTHER" id="PTHR30409">
    <property type="entry name" value="CARBAMATE KINASE"/>
    <property type="match status" value="1"/>
</dbReference>
<dbReference type="EMBL" id="JAATLK010000001">
    <property type="protein sequence ID" value="NIZ47472.1"/>
    <property type="molecule type" value="Genomic_DNA"/>
</dbReference>
<gene>
    <name evidence="7" type="primary">arcC</name>
    <name evidence="7" type="ORF">HCT46_06060</name>
</gene>
<evidence type="ECO:0000256" key="2">
    <source>
        <dbReference type="ARBA" id="ARBA00022679"/>
    </source>
</evidence>
<dbReference type="FunFam" id="3.40.1160.10:FF:000007">
    <property type="entry name" value="Carbamate kinase"/>
    <property type="match status" value="1"/>
</dbReference>
<dbReference type="InterPro" id="IPR003964">
    <property type="entry name" value="Carb_kinase"/>
</dbReference>
<feature type="domain" description="Aspartate/glutamate/uridylate kinase" evidence="6">
    <location>
        <begin position="1"/>
        <end position="285"/>
    </location>
</feature>
<evidence type="ECO:0000313" key="7">
    <source>
        <dbReference type="EMBL" id="NIZ47472.1"/>
    </source>
</evidence>
<keyword evidence="2 5" id="KW-0808">Transferase</keyword>
<keyword evidence="8" id="KW-1185">Reference proteome</keyword>
<comment type="similarity">
    <text evidence="1 5">Belongs to the carbamate kinase family.</text>
</comment>
<proteinExistence type="inferred from homology"/>
<evidence type="ECO:0000256" key="4">
    <source>
        <dbReference type="NCBIfam" id="TIGR00746"/>
    </source>
</evidence>
<dbReference type="RefSeq" id="WP_167703885.1">
    <property type="nucleotide sequence ID" value="NZ_CP118168.1"/>
</dbReference>
<evidence type="ECO:0000256" key="3">
    <source>
        <dbReference type="ARBA" id="ARBA00022777"/>
    </source>
</evidence>
<dbReference type="SUPFAM" id="SSF53633">
    <property type="entry name" value="Carbamate kinase-like"/>
    <property type="match status" value="1"/>
</dbReference>
<dbReference type="InterPro" id="IPR001048">
    <property type="entry name" value="Asp/Glu/Uridylate_kinase"/>
</dbReference>
<dbReference type="PIRSF" id="PIRSF000723">
    <property type="entry name" value="Carbamate_kin"/>
    <property type="match status" value="1"/>
</dbReference>
<dbReference type="PRINTS" id="PR01469">
    <property type="entry name" value="CARBMTKINASE"/>
</dbReference>
<dbReference type="Gene3D" id="3.40.1160.10">
    <property type="entry name" value="Acetylglutamate kinase-like"/>
    <property type="match status" value="1"/>
</dbReference>
<dbReference type="Pfam" id="PF00696">
    <property type="entry name" value="AA_kinase"/>
    <property type="match status" value="1"/>
</dbReference>
<keyword evidence="3 5" id="KW-0418">Kinase</keyword>
<evidence type="ECO:0000256" key="5">
    <source>
        <dbReference type="PIRNR" id="PIRNR000723"/>
    </source>
</evidence>
<dbReference type="CDD" id="cd04235">
    <property type="entry name" value="AAK_CK"/>
    <property type="match status" value="1"/>
</dbReference>
<organism evidence="7 8">
    <name type="scientific">Entomospira nematocerorum</name>
    <dbReference type="NCBI Taxonomy" id="2719987"/>
    <lineage>
        <taxon>Bacteria</taxon>
        <taxon>Pseudomonadati</taxon>
        <taxon>Spirochaetota</taxon>
        <taxon>Spirochaetia</taxon>
        <taxon>Spirochaetales</taxon>
        <taxon>Spirochaetaceae</taxon>
        <taxon>Entomospira</taxon>
    </lineage>
</organism>
<evidence type="ECO:0000313" key="8">
    <source>
        <dbReference type="Proteomes" id="UP000752013"/>
    </source>
</evidence>
<dbReference type="GO" id="GO:0005829">
    <property type="term" value="C:cytosol"/>
    <property type="evidence" value="ECO:0007669"/>
    <property type="project" value="TreeGrafter"/>
</dbReference>